<evidence type="ECO:0000256" key="13">
    <source>
        <dbReference type="ARBA" id="ARBA00023316"/>
    </source>
</evidence>
<dbReference type="GO" id="GO:0005975">
    <property type="term" value="P:carbohydrate metabolic process"/>
    <property type="evidence" value="ECO:0007669"/>
    <property type="project" value="InterPro"/>
</dbReference>
<dbReference type="GO" id="GO:0008843">
    <property type="term" value="F:endochitinase activity"/>
    <property type="evidence" value="ECO:0007669"/>
    <property type="project" value="UniProtKB-EC"/>
</dbReference>
<gene>
    <name evidence="21" type="ORF">M011DRAFT_385863</name>
</gene>
<keyword evidence="12" id="KW-0326">Glycosidase</keyword>
<evidence type="ECO:0000256" key="12">
    <source>
        <dbReference type="ARBA" id="ARBA00023295"/>
    </source>
</evidence>
<keyword evidence="7 19" id="KW-0732">Signal</keyword>
<dbReference type="GO" id="GO:0016757">
    <property type="term" value="F:glycosyltransferase activity"/>
    <property type="evidence" value="ECO:0007669"/>
    <property type="project" value="UniProtKB-KW"/>
</dbReference>
<evidence type="ECO:0000256" key="2">
    <source>
        <dbReference type="ARBA" id="ARBA00004589"/>
    </source>
</evidence>
<feature type="region of interest" description="Disordered" evidence="18">
    <location>
        <begin position="269"/>
        <end position="399"/>
    </location>
</feature>
<organism evidence="21 22">
    <name type="scientific">Sporormia fimetaria CBS 119925</name>
    <dbReference type="NCBI Taxonomy" id="1340428"/>
    <lineage>
        <taxon>Eukaryota</taxon>
        <taxon>Fungi</taxon>
        <taxon>Dikarya</taxon>
        <taxon>Ascomycota</taxon>
        <taxon>Pezizomycotina</taxon>
        <taxon>Dothideomycetes</taxon>
        <taxon>Pleosporomycetidae</taxon>
        <taxon>Pleosporales</taxon>
        <taxon>Sporormiaceae</taxon>
        <taxon>Sporormia</taxon>
    </lineage>
</organism>
<evidence type="ECO:0000256" key="15">
    <source>
        <dbReference type="ARBA" id="ARBA00093308"/>
    </source>
</evidence>
<comment type="similarity">
    <text evidence="14">Belongs to the glycosyl hydrolase 16 family. CRH1 subfamily.</text>
</comment>
<dbReference type="PROSITE" id="PS51762">
    <property type="entry name" value="GH16_2"/>
    <property type="match status" value="1"/>
</dbReference>
<dbReference type="Gene3D" id="2.60.120.200">
    <property type="match status" value="1"/>
</dbReference>
<evidence type="ECO:0000256" key="16">
    <source>
        <dbReference type="PIRSR" id="PIRSR037299-1"/>
    </source>
</evidence>
<reference evidence="21" key="1">
    <citation type="journal article" date="2020" name="Stud. Mycol.">
        <title>101 Dothideomycetes genomes: a test case for predicting lifestyles and emergence of pathogens.</title>
        <authorList>
            <person name="Haridas S."/>
            <person name="Albert R."/>
            <person name="Binder M."/>
            <person name="Bloem J."/>
            <person name="Labutti K."/>
            <person name="Salamov A."/>
            <person name="Andreopoulos B."/>
            <person name="Baker S."/>
            <person name="Barry K."/>
            <person name="Bills G."/>
            <person name="Bluhm B."/>
            <person name="Cannon C."/>
            <person name="Castanera R."/>
            <person name="Culley D."/>
            <person name="Daum C."/>
            <person name="Ezra D."/>
            <person name="Gonzalez J."/>
            <person name="Henrissat B."/>
            <person name="Kuo A."/>
            <person name="Liang C."/>
            <person name="Lipzen A."/>
            <person name="Lutzoni F."/>
            <person name="Magnuson J."/>
            <person name="Mondo S."/>
            <person name="Nolan M."/>
            <person name="Ohm R."/>
            <person name="Pangilinan J."/>
            <person name="Park H.-J."/>
            <person name="Ramirez L."/>
            <person name="Alfaro M."/>
            <person name="Sun H."/>
            <person name="Tritt A."/>
            <person name="Yoshinaga Y."/>
            <person name="Zwiers L.-H."/>
            <person name="Turgeon B."/>
            <person name="Goodwin S."/>
            <person name="Spatafora J."/>
            <person name="Crous P."/>
            <person name="Grigoriev I."/>
        </authorList>
    </citation>
    <scope>NUCLEOTIDE SEQUENCE</scope>
    <source>
        <strain evidence="21">CBS 119925</strain>
    </source>
</reference>
<dbReference type="FunFam" id="2.60.120.200:FF:000152">
    <property type="entry name" value="Cell wall glucanase"/>
    <property type="match status" value="1"/>
</dbReference>
<evidence type="ECO:0000256" key="3">
    <source>
        <dbReference type="ARBA" id="ARBA00012729"/>
    </source>
</evidence>
<evidence type="ECO:0000256" key="10">
    <source>
        <dbReference type="ARBA" id="ARBA00023180"/>
    </source>
</evidence>
<dbReference type="GO" id="GO:0009277">
    <property type="term" value="C:fungal-type cell wall"/>
    <property type="evidence" value="ECO:0007669"/>
    <property type="project" value="TreeGrafter"/>
</dbReference>
<feature type="active site" description="Nucleophile" evidence="16">
    <location>
        <position position="118"/>
    </location>
</feature>
<feature type="compositionally biased region" description="Polar residues" evidence="18">
    <location>
        <begin position="276"/>
        <end position="292"/>
    </location>
</feature>
<feature type="non-terminal residue" evidence="21">
    <location>
        <position position="399"/>
    </location>
</feature>
<evidence type="ECO:0000256" key="6">
    <source>
        <dbReference type="ARBA" id="ARBA00022679"/>
    </source>
</evidence>
<dbReference type="GO" id="GO:0031505">
    <property type="term" value="P:fungal-type cell wall organization"/>
    <property type="evidence" value="ECO:0007669"/>
    <property type="project" value="TreeGrafter"/>
</dbReference>
<dbReference type="EC" id="3.2.1.14" evidence="3"/>
<dbReference type="PANTHER" id="PTHR10963:SF27">
    <property type="entry name" value="GLYCOSIDASE-RELATED"/>
    <property type="match status" value="1"/>
</dbReference>
<feature type="disulfide bond" evidence="17">
    <location>
        <begin position="24"/>
        <end position="31"/>
    </location>
</feature>
<evidence type="ECO:0000256" key="5">
    <source>
        <dbReference type="ARBA" id="ARBA00022676"/>
    </source>
</evidence>
<feature type="compositionally biased region" description="Acidic residues" evidence="18">
    <location>
        <begin position="375"/>
        <end position="399"/>
    </location>
</feature>
<dbReference type="Pfam" id="PF00722">
    <property type="entry name" value="Glyco_hydro_16"/>
    <property type="match status" value="1"/>
</dbReference>
<evidence type="ECO:0000256" key="8">
    <source>
        <dbReference type="ARBA" id="ARBA00022801"/>
    </source>
</evidence>
<evidence type="ECO:0000256" key="1">
    <source>
        <dbReference type="ARBA" id="ARBA00000822"/>
    </source>
</evidence>
<comment type="function">
    <text evidence="15">Dual chitinase/transglycosylase that plays a role in cell wall architecture. Chitinase and transglycosylase activities are coupled. Required for the polysaccharide cross-linking at the septa and the cell wall. More specifically, transfers chitin to 1,6-beta-glucan in the cell wall.</text>
</comment>
<keyword evidence="17" id="KW-1015">Disulfide bond</keyword>
<comment type="subcellular location">
    <subcellularLocation>
        <location evidence="2">Membrane</location>
        <topology evidence="2">Lipid-anchor</topology>
        <topology evidence="2">GPI-anchor</topology>
    </subcellularLocation>
</comment>
<evidence type="ECO:0000313" key="22">
    <source>
        <dbReference type="Proteomes" id="UP000799440"/>
    </source>
</evidence>
<protein>
    <recommendedName>
        <fullName evidence="3">chitinase</fullName>
        <ecNumber evidence="3">3.2.1.14</ecNumber>
    </recommendedName>
</protein>
<keyword evidence="4" id="KW-0336">GPI-anchor</keyword>
<keyword evidence="5" id="KW-0328">Glycosyltransferase</keyword>
<dbReference type="CDD" id="cd02183">
    <property type="entry name" value="GH16_fungal_CRH1_transglycosylase"/>
    <property type="match status" value="1"/>
</dbReference>
<accession>A0A6A6VAU1</accession>
<dbReference type="InterPro" id="IPR050546">
    <property type="entry name" value="Glycosyl_Hydrlase_16"/>
</dbReference>
<comment type="catalytic activity">
    <reaction evidence="1">
        <text>Random endo-hydrolysis of N-acetyl-beta-D-glucosaminide (1-&gt;4)-beta-linkages in chitin and chitodextrins.</text>
        <dbReference type="EC" id="3.2.1.14"/>
    </reaction>
</comment>
<evidence type="ECO:0000256" key="9">
    <source>
        <dbReference type="ARBA" id="ARBA00023136"/>
    </source>
</evidence>
<dbReference type="InterPro" id="IPR017168">
    <property type="entry name" value="CHR-like"/>
</dbReference>
<feature type="chain" id="PRO_5025557322" description="chitinase" evidence="19">
    <location>
        <begin position="19"/>
        <end position="399"/>
    </location>
</feature>
<name>A0A6A6VAU1_9PLEO</name>
<dbReference type="OrthoDB" id="4781at2759"/>
<evidence type="ECO:0000256" key="4">
    <source>
        <dbReference type="ARBA" id="ARBA00022622"/>
    </source>
</evidence>
<keyword evidence="10" id="KW-0325">Glycoprotein</keyword>
<keyword evidence="6" id="KW-0808">Transferase</keyword>
<dbReference type="InterPro" id="IPR013320">
    <property type="entry name" value="ConA-like_dom_sf"/>
</dbReference>
<feature type="compositionally biased region" description="Low complexity" evidence="18">
    <location>
        <begin position="293"/>
        <end position="307"/>
    </location>
</feature>
<evidence type="ECO:0000256" key="7">
    <source>
        <dbReference type="ARBA" id="ARBA00022729"/>
    </source>
</evidence>
<dbReference type="GO" id="GO:0098552">
    <property type="term" value="C:side of membrane"/>
    <property type="evidence" value="ECO:0007669"/>
    <property type="project" value="UniProtKB-KW"/>
</dbReference>
<dbReference type="Proteomes" id="UP000799440">
    <property type="component" value="Unassembled WGS sequence"/>
</dbReference>
<sequence>MRFTGYLSVSALAALASAQTWTLCNPMEKDCPNDPAMSATFDTDFRAGPDSILGWTQTAGSLTYSDEGAHFTINKRFDSPTIQSQTYLHFGYVEVRCKAAAGQGIISSIVLQSENLDEVDWEFIGTVDDKVQMNYFGKGNTTTYDRMIEANVADNQDTFHTYALDWTAERIQFLIDGKVVRTLNYADANGGKNYPQTPSTVRIGIWAGGDPGNTQGTIDWAGGPTDFTKAPFTMTVESVKVKNYSPGKEYHWTDRSGSWQSIEVIGAGDEEGAPENSVTLEPTASATSSGVQSDIDIPSTPTSSPTETPDESEPEETPSVTDAPSTPEETDSPSQPEESGSDDVATTTAAPPAETPSGEYPPVDTPSEEHPEVPSGEEPEVPSGEEPEVPSGEEPEVPS</sequence>
<keyword evidence="9" id="KW-0472">Membrane</keyword>
<evidence type="ECO:0000256" key="11">
    <source>
        <dbReference type="ARBA" id="ARBA00023288"/>
    </source>
</evidence>
<dbReference type="EMBL" id="MU006573">
    <property type="protein sequence ID" value="KAF2747223.1"/>
    <property type="molecule type" value="Genomic_DNA"/>
</dbReference>
<dbReference type="AlphaFoldDB" id="A0A6A6VAU1"/>
<feature type="compositionally biased region" description="Low complexity" evidence="18">
    <location>
        <begin position="345"/>
        <end position="356"/>
    </location>
</feature>
<keyword evidence="11" id="KW-0449">Lipoprotein</keyword>
<keyword evidence="13" id="KW-0961">Cell wall biogenesis/degradation</keyword>
<dbReference type="SUPFAM" id="SSF49899">
    <property type="entry name" value="Concanavalin A-like lectins/glucanases"/>
    <property type="match status" value="1"/>
</dbReference>
<dbReference type="PIRSF" id="PIRSF037299">
    <property type="entry name" value="Glycosidase_CRH1_prd"/>
    <property type="match status" value="1"/>
</dbReference>
<evidence type="ECO:0000256" key="19">
    <source>
        <dbReference type="SAM" id="SignalP"/>
    </source>
</evidence>
<proteinExistence type="inferred from homology"/>
<keyword evidence="8 21" id="KW-0378">Hydrolase</keyword>
<evidence type="ECO:0000256" key="17">
    <source>
        <dbReference type="PIRSR" id="PIRSR037299-2"/>
    </source>
</evidence>
<evidence type="ECO:0000313" key="21">
    <source>
        <dbReference type="EMBL" id="KAF2747223.1"/>
    </source>
</evidence>
<feature type="domain" description="GH16" evidence="20">
    <location>
        <begin position="18"/>
        <end position="229"/>
    </location>
</feature>
<feature type="signal peptide" evidence="19">
    <location>
        <begin position="1"/>
        <end position="18"/>
    </location>
</feature>
<keyword evidence="22" id="KW-1185">Reference proteome</keyword>
<evidence type="ECO:0000259" key="20">
    <source>
        <dbReference type="PROSITE" id="PS51762"/>
    </source>
</evidence>
<evidence type="ECO:0000256" key="18">
    <source>
        <dbReference type="SAM" id="MobiDB-lite"/>
    </source>
</evidence>
<feature type="active site" description="Proton donor" evidence="16">
    <location>
        <position position="122"/>
    </location>
</feature>
<dbReference type="PANTHER" id="PTHR10963">
    <property type="entry name" value="GLYCOSYL HYDROLASE-RELATED"/>
    <property type="match status" value="1"/>
</dbReference>
<dbReference type="InterPro" id="IPR000757">
    <property type="entry name" value="Beta-glucanase-like"/>
</dbReference>
<evidence type="ECO:0000256" key="14">
    <source>
        <dbReference type="ARBA" id="ARBA00038074"/>
    </source>
</evidence>